<feature type="compositionally biased region" description="Basic and acidic residues" evidence="1">
    <location>
        <begin position="221"/>
        <end position="230"/>
    </location>
</feature>
<protein>
    <submittedName>
        <fullName evidence="2">Uncharacterized protein</fullName>
    </submittedName>
</protein>
<dbReference type="VEuPathDB" id="TriTrypDB:LDHU3_34.0710"/>
<dbReference type="AlphaFoldDB" id="A0A504XZ94"/>
<gene>
    <name evidence="2" type="ORF">CGC20_2305</name>
</gene>
<feature type="compositionally biased region" description="Low complexity" evidence="1">
    <location>
        <begin position="99"/>
        <end position="111"/>
    </location>
</feature>
<name>A0A504XZ94_LEIDO</name>
<feature type="region of interest" description="Disordered" evidence="1">
    <location>
        <begin position="695"/>
        <end position="717"/>
    </location>
</feature>
<dbReference type="VEuPathDB" id="TriTrypDB:LdBPK_340520.1"/>
<feature type="compositionally biased region" description="Basic and acidic residues" evidence="1">
    <location>
        <begin position="115"/>
        <end position="148"/>
    </location>
</feature>
<feature type="compositionally biased region" description="Basic and acidic residues" evidence="1">
    <location>
        <begin position="203"/>
        <end position="213"/>
    </location>
</feature>
<reference evidence="3" key="1">
    <citation type="submission" date="2019-02" db="EMBL/GenBank/DDBJ databases">
        <title>FDA dAtabase for Regulatory Grade micrObial Sequences (FDA-ARGOS): Supporting development and validation of Infectious Disease Dx tests.</title>
        <authorList>
            <person name="Duncan R."/>
            <person name="Fisher C."/>
            <person name="Tallon L."/>
            <person name="Sadzewicz L."/>
            <person name="Sengamalay N."/>
            <person name="Ott S."/>
            <person name="Godinez A."/>
            <person name="Nagaraj S."/>
            <person name="Vavikolanu K."/>
            <person name="Vyas G."/>
            <person name="Nadendla S."/>
            <person name="Aluvathingal J."/>
            <person name="Sichtig H."/>
        </authorList>
    </citation>
    <scope>NUCLEOTIDE SEQUENCE [LARGE SCALE GENOMIC DNA]</scope>
    <source>
        <strain evidence="3">FDAARGOS_360</strain>
    </source>
</reference>
<dbReference type="Proteomes" id="UP000318821">
    <property type="component" value="Unassembled WGS sequence"/>
</dbReference>
<feature type="region of interest" description="Disordered" evidence="1">
    <location>
        <begin position="48"/>
        <end position="245"/>
    </location>
</feature>
<comment type="caution">
    <text evidence="2">The sequence shown here is derived from an EMBL/GenBank/DDBJ whole genome shotgun (WGS) entry which is preliminary data.</text>
</comment>
<organism evidence="2 3">
    <name type="scientific">Leishmania donovani</name>
    <dbReference type="NCBI Taxonomy" id="5661"/>
    <lineage>
        <taxon>Eukaryota</taxon>
        <taxon>Discoba</taxon>
        <taxon>Euglenozoa</taxon>
        <taxon>Kinetoplastea</taxon>
        <taxon>Metakinetoplastina</taxon>
        <taxon>Trypanosomatida</taxon>
        <taxon>Trypanosomatidae</taxon>
        <taxon>Leishmaniinae</taxon>
        <taxon>Leishmania</taxon>
    </lineage>
</organism>
<proteinExistence type="predicted"/>
<evidence type="ECO:0000313" key="2">
    <source>
        <dbReference type="EMBL" id="TPP50487.1"/>
    </source>
</evidence>
<sequence length="717" mass="78981">MDVIPPEYDPVTRERVYRQEWLEYFHYIGFEAAIRDYPAEYRALFPRGHHKPPAMPPPLPVGGTKSQKASTSATAANMFIADDDDKEVGKGSETEDDWSSLISSSSSSAASTPRDAPREDARAENVERTARDERSSRRQTSSRHDDRHHSSRRHRDRDSDERRRRHHSDEEERRHRHRHHSSRGSDYHHSTSSGTSRRRRRSGDRDNREDRRSSRVYSSEESSRRYRRETTSGSSRTHAYEDRREDALRPVAEHGLFVYGQASRRLTSAALQADYAGSRLHTMSFNDLGKGGSPAHVVQVSEECTHRLEGPARARCRETKRVLAWGEWRRVWEDMDAAASPQGGNSVCRLILVAASTAERTDAPQLQVAPHLGTGSLACLVQRTSDYQRRPMPLPAIVPEEGGAALRAADMIERCSCRSCVAGCVHSGYMAGVYLDCSPWLCVLCNVGGVADRKALRPEAMQAQAAGPVIQAACRLKVTVNRDEAELGTWQLSNPSVLAMSAAQGRSRRDGSCSRSRPVCVGHAAQVGRSEHNMAQQAADNDRAPRGAFALFVWNCKGRLMHRRTETRSSPSSRWKVCRDAVALACATVACAISPWWGDIEPLSMSPAGVRRLGLRMVPELFTAVHECRVTAEKRADENLLRSVRQPQATCAGRPQPRSPPPESACAEDGDGVAQVVSAVCGRAGSGGVPRVTAAVSSRTADTDAPSTLWTGGGGAE</sequence>
<feature type="compositionally biased region" description="Polar residues" evidence="1">
    <location>
        <begin position="695"/>
        <end position="710"/>
    </location>
</feature>
<feature type="compositionally biased region" description="Basic and acidic residues" evidence="1">
    <location>
        <begin position="156"/>
        <end position="173"/>
    </location>
</feature>
<dbReference type="EMBL" id="RHLD01000026">
    <property type="protein sequence ID" value="TPP50487.1"/>
    <property type="molecule type" value="Genomic_DNA"/>
</dbReference>
<accession>A0A504XZ94</accession>
<evidence type="ECO:0000256" key="1">
    <source>
        <dbReference type="SAM" id="MobiDB-lite"/>
    </source>
</evidence>
<feature type="region of interest" description="Disordered" evidence="1">
    <location>
        <begin position="646"/>
        <end position="669"/>
    </location>
</feature>
<feature type="compositionally biased region" description="Low complexity" evidence="1">
    <location>
        <begin position="64"/>
        <end position="76"/>
    </location>
</feature>
<dbReference type="VEuPathDB" id="TriTrypDB:LdCL_340010400"/>
<evidence type="ECO:0000313" key="3">
    <source>
        <dbReference type="Proteomes" id="UP000318821"/>
    </source>
</evidence>